<feature type="domain" description="Putative zinc-finger" evidence="12">
    <location>
        <begin position="8"/>
        <end position="36"/>
    </location>
</feature>
<keyword evidence="14" id="KW-1185">Reference proteome</keyword>
<evidence type="ECO:0000259" key="12">
    <source>
        <dbReference type="Pfam" id="PF13490"/>
    </source>
</evidence>
<accession>A0A1L3MUV5</accession>
<dbReference type="PANTHER" id="PTHR37461">
    <property type="entry name" value="ANTI-SIGMA-K FACTOR RSKA"/>
    <property type="match status" value="1"/>
</dbReference>
<dbReference type="GO" id="GO:0016989">
    <property type="term" value="F:sigma factor antagonist activity"/>
    <property type="evidence" value="ECO:0007669"/>
    <property type="project" value="TreeGrafter"/>
</dbReference>
<evidence type="ECO:0000256" key="2">
    <source>
        <dbReference type="ARBA" id="ARBA00004236"/>
    </source>
</evidence>
<dbReference type="KEGG" id="bwh:A9C19_15955"/>
<evidence type="ECO:0000259" key="11">
    <source>
        <dbReference type="Pfam" id="PF10099"/>
    </source>
</evidence>
<evidence type="ECO:0000256" key="3">
    <source>
        <dbReference type="ARBA" id="ARBA00022475"/>
    </source>
</evidence>
<dbReference type="Proteomes" id="UP000181936">
    <property type="component" value="Chromosome"/>
</dbReference>
<evidence type="ECO:0000256" key="4">
    <source>
        <dbReference type="ARBA" id="ARBA00022692"/>
    </source>
</evidence>
<evidence type="ECO:0000313" key="13">
    <source>
        <dbReference type="EMBL" id="APH06113.1"/>
    </source>
</evidence>
<evidence type="ECO:0000256" key="10">
    <source>
        <dbReference type="ARBA" id="ARBA00030803"/>
    </source>
</evidence>
<dbReference type="Pfam" id="PF10099">
    <property type="entry name" value="RskA_C"/>
    <property type="match status" value="1"/>
</dbReference>
<feature type="domain" description="Anti-sigma K factor RskA C-terminal" evidence="11">
    <location>
        <begin position="103"/>
        <end position="236"/>
    </location>
</feature>
<evidence type="ECO:0000256" key="7">
    <source>
        <dbReference type="ARBA" id="ARBA00024353"/>
    </source>
</evidence>
<name>A0A1L3MUV5_9BACI</name>
<dbReference type="PANTHER" id="PTHR37461:SF1">
    <property type="entry name" value="ANTI-SIGMA-K FACTOR RSKA"/>
    <property type="match status" value="1"/>
</dbReference>
<evidence type="ECO:0000256" key="6">
    <source>
        <dbReference type="ARBA" id="ARBA00023136"/>
    </source>
</evidence>
<dbReference type="Gene3D" id="1.10.10.1320">
    <property type="entry name" value="Anti-sigma factor, zinc-finger domain"/>
    <property type="match status" value="1"/>
</dbReference>
<dbReference type="GO" id="GO:0005886">
    <property type="term" value="C:plasma membrane"/>
    <property type="evidence" value="ECO:0007669"/>
    <property type="project" value="UniProtKB-SubCell"/>
</dbReference>
<evidence type="ECO:0000256" key="9">
    <source>
        <dbReference type="ARBA" id="ARBA00029829"/>
    </source>
</evidence>
<keyword evidence="6" id="KW-0472">Membrane</keyword>
<dbReference type="EMBL" id="CP016020">
    <property type="protein sequence ID" value="APH06113.1"/>
    <property type="molecule type" value="Genomic_DNA"/>
</dbReference>
<evidence type="ECO:0000256" key="5">
    <source>
        <dbReference type="ARBA" id="ARBA00022989"/>
    </source>
</evidence>
<dbReference type="RefSeq" id="WP_072580915.1">
    <property type="nucleotide sequence ID" value="NZ_CP016020.1"/>
</dbReference>
<organism evidence="13 14">
    <name type="scientific">Bacillus weihaiensis</name>
    <dbReference type="NCBI Taxonomy" id="1547283"/>
    <lineage>
        <taxon>Bacteria</taxon>
        <taxon>Bacillati</taxon>
        <taxon>Bacillota</taxon>
        <taxon>Bacilli</taxon>
        <taxon>Bacillales</taxon>
        <taxon>Bacillaceae</taxon>
        <taxon>Bacillus</taxon>
    </lineage>
</organism>
<comment type="subcellular location">
    <subcellularLocation>
        <location evidence="2">Cell membrane</location>
    </subcellularLocation>
    <subcellularLocation>
        <location evidence="1">Membrane</location>
        <topology evidence="1">Single-pass membrane protein</topology>
    </subcellularLocation>
</comment>
<dbReference type="InterPro" id="IPR041916">
    <property type="entry name" value="Anti_sigma_zinc_sf"/>
</dbReference>
<gene>
    <name evidence="13" type="ORF">A9C19_15955</name>
</gene>
<dbReference type="InterPro" id="IPR051474">
    <property type="entry name" value="Anti-sigma-K/W_factor"/>
</dbReference>
<dbReference type="AlphaFoldDB" id="A0A1L3MUV5"/>
<dbReference type="GO" id="GO:0006417">
    <property type="term" value="P:regulation of translation"/>
    <property type="evidence" value="ECO:0007669"/>
    <property type="project" value="TreeGrafter"/>
</dbReference>
<keyword evidence="5" id="KW-1133">Transmembrane helix</keyword>
<keyword evidence="4" id="KW-0812">Transmembrane</keyword>
<reference evidence="13 14" key="1">
    <citation type="journal article" date="2016" name="Sci. Rep.">
        <title>Complete genome sequence and transcriptomic analysis of a novel marine strain Bacillus weihaiensis reveals the mechanism of brown algae degradation.</title>
        <authorList>
            <person name="Zhu Y."/>
            <person name="Chen P."/>
            <person name="Bao Y."/>
            <person name="Men Y."/>
            <person name="Zeng Y."/>
            <person name="Yang J."/>
            <person name="Sun J."/>
            <person name="Sun Y."/>
        </authorList>
    </citation>
    <scope>NUCLEOTIDE SEQUENCE [LARGE SCALE GENOMIC DNA]</scope>
    <source>
        <strain evidence="13 14">Alg07</strain>
    </source>
</reference>
<keyword evidence="3" id="KW-1003">Cell membrane</keyword>
<dbReference type="InterPro" id="IPR018764">
    <property type="entry name" value="RskA_C"/>
</dbReference>
<evidence type="ECO:0000256" key="1">
    <source>
        <dbReference type="ARBA" id="ARBA00004167"/>
    </source>
</evidence>
<dbReference type="InterPro" id="IPR027383">
    <property type="entry name" value="Znf_put"/>
</dbReference>
<evidence type="ECO:0000313" key="14">
    <source>
        <dbReference type="Proteomes" id="UP000181936"/>
    </source>
</evidence>
<proteinExistence type="inferred from homology"/>
<comment type="similarity">
    <text evidence="7">Belongs to the zinc-associated anti-sigma factor (ZAS) superfamily. Anti-sigma-W factor family.</text>
</comment>
<dbReference type="OrthoDB" id="150725at2"/>
<evidence type="ECO:0000256" key="8">
    <source>
        <dbReference type="ARBA" id="ARBA00024438"/>
    </source>
</evidence>
<dbReference type="STRING" id="1547283.A9C19_15955"/>
<sequence>MNNEACYNLIDYYNRTLTKEEMQKFEQHLSTCSECQSELEELTMLTEDLPFLSEPVEVPKEMKARIFAEIFEEEQDAKVIDFQPKTDVEPVKTKRSRFIMPTIAAALLVSLITNIYLLTERNEKPIAESGEMIQASQVTLLPTTEGEQAVAIASLLNEEGNQSLLLQASNLPTLSENEVYQVWVIEGEQPYPAGAFQPNDSGQGTLTYSLEEVEGKWDTIAITVEKEENLPVPAGEIVLAGKL</sequence>
<dbReference type="Pfam" id="PF13490">
    <property type="entry name" value="zf-HC2"/>
    <property type="match status" value="1"/>
</dbReference>
<protein>
    <recommendedName>
        <fullName evidence="8">Anti-sigma-W factor RsiW</fullName>
    </recommendedName>
    <alternativeName>
        <fullName evidence="10">Regulator of SigK</fullName>
    </alternativeName>
    <alternativeName>
        <fullName evidence="9">Sigma-K anti-sigma factor RskA</fullName>
    </alternativeName>
</protein>